<gene>
    <name evidence="1" type="ORF">H8709_11130</name>
</gene>
<dbReference type="AlphaFoldDB" id="A0A926EF78"/>
<evidence type="ECO:0000313" key="2">
    <source>
        <dbReference type="Proteomes" id="UP000660861"/>
    </source>
</evidence>
<proteinExistence type="predicted"/>
<comment type="caution">
    <text evidence="1">The sequence shown here is derived from an EMBL/GenBank/DDBJ whole genome shotgun (WGS) entry which is preliminary data.</text>
</comment>
<dbReference type="EMBL" id="JACRTC010000011">
    <property type="protein sequence ID" value="MBC8571369.1"/>
    <property type="molecule type" value="Genomic_DNA"/>
</dbReference>
<reference evidence="1" key="1">
    <citation type="submission" date="2020-08" db="EMBL/GenBank/DDBJ databases">
        <title>Genome public.</title>
        <authorList>
            <person name="Liu C."/>
            <person name="Sun Q."/>
        </authorList>
    </citation>
    <scope>NUCLEOTIDE SEQUENCE</scope>
    <source>
        <strain evidence="1">NSJ-54</strain>
    </source>
</reference>
<keyword evidence="2" id="KW-1185">Reference proteome</keyword>
<name>A0A926EF78_9FIRM</name>
<evidence type="ECO:0000313" key="1">
    <source>
        <dbReference type="EMBL" id="MBC8571369.1"/>
    </source>
</evidence>
<protein>
    <submittedName>
        <fullName evidence="1">Uncharacterized protein</fullName>
    </submittedName>
</protein>
<sequence length="100" mass="11024">MARAILLPVCLFAALLGLFFWGLQGVSQSAGQEALRSTEESIRRAAVHCYAVEGAYPQSLSYLKEHYGVQVSDDYIVHYESFASNLMPDISVYPKHPDAG</sequence>
<dbReference type="Proteomes" id="UP000660861">
    <property type="component" value="Unassembled WGS sequence"/>
</dbReference>
<organism evidence="1 2">
    <name type="scientific">Zongyangia hominis</name>
    <dbReference type="NCBI Taxonomy" id="2763677"/>
    <lineage>
        <taxon>Bacteria</taxon>
        <taxon>Bacillati</taxon>
        <taxon>Bacillota</taxon>
        <taxon>Clostridia</taxon>
        <taxon>Eubacteriales</taxon>
        <taxon>Oscillospiraceae</taxon>
        <taxon>Zongyangia</taxon>
    </lineage>
</organism>
<accession>A0A926EF78</accession>